<dbReference type="Gene3D" id="3.40.50.300">
    <property type="entry name" value="P-loop containing nucleotide triphosphate hydrolases"/>
    <property type="match status" value="1"/>
</dbReference>
<dbReference type="AlphaFoldDB" id="R1DH95"/>
<dbReference type="GeneID" id="17254231"/>
<gene>
    <name evidence="2" type="ORF">EMIHUDRAFT_258361</name>
</gene>
<dbReference type="RefSeq" id="XP_005760508.1">
    <property type="nucleotide sequence ID" value="XM_005760451.1"/>
</dbReference>
<dbReference type="KEGG" id="ehx:EMIHUDRAFT_258361"/>
<dbReference type="HOGENOM" id="CLU_1708961_0_0_1"/>
<dbReference type="SUPFAM" id="SSF52540">
    <property type="entry name" value="P-loop containing nucleoside triphosphate hydrolases"/>
    <property type="match status" value="1"/>
</dbReference>
<proteinExistence type="predicted"/>
<feature type="non-terminal residue" evidence="2">
    <location>
        <position position="155"/>
    </location>
</feature>
<protein>
    <recommendedName>
        <fullName evidence="1">RecF/RecN/SMC N-terminal domain-containing protein</fullName>
    </recommendedName>
</protein>
<name>R1DH95_EMIHU</name>
<dbReference type="EMBL" id="KB869081">
    <property type="protein sequence ID" value="EOD08079.1"/>
    <property type="molecule type" value="Genomic_DNA"/>
</dbReference>
<dbReference type="InterPro" id="IPR003395">
    <property type="entry name" value="RecF/RecN/SMC_N"/>
</dbReference>
<dbReference type="Pfam" id="PF02463">
    <property type="entry name" value="SMC_N"/>
    <property type="match status" value="1"/>
</dbReference>
<feature type="domain" description="RecF/RecN/SMC N-terminal" evidence="1">
    <location>
        <begin position="2"/>
        <end position="133"/>
    </location>
</feature>
<dbReference type="GO" id="GO:0000731">
    <property type="term" value="P:DNA synthesis involved in DNA repair"/>
    <property type="evidence" value="ECO:0007669"/>
    <property type="project" value="TreeGrafter"/>
</dbReference>
<dbReference type="PANTHER" id="PTHR32182">
    <property type="entry name" value="DNA REPLICATION AND REPAIR PROTEIN RECF"/>
    <property type="match status" value="1"/>
</dbReference>
<reference evidence="2" key="1">
    <citation type="submission" date="2012-07" db="EMBL/GenBank/DDBJ databases">
        <title>Genome variability drives Emilianias global distribution.</title>
        <authorList>
            <consortium name="DOE Joint Genome Institute"/>
            <person name="Read B."/>
            <person name="Kegel J."/>
            <person name="Klute M."/>
            <person name="Kuo A."/>
            <person name="Lefebvre S.C."/>
            <person name="Maumus F."/>
            <person name="Mayer C."/>
            <person name="Miller J."/>
            <person name="Allen A."/>
            <person name="Bidle K."/>
            <person name="Borodovsky M."/>
            <person name="Bowler C."/>
            <person name="Brownlee C."/>
            <person name="Claverie J.-M."/>
            <person name="Cock M."/>
            <person name="De Vargas C."/>
            <person name="Elias M."/>
            <person name="Frickenhaus S."/>
            <person name="Gladyshev V.N."/>
            <person name="Gonzalez K."/>
            <person name="Guda C."/>
            <person name="Hadaegh A."/>
            <person name="Herman E."/>
            <person name="Iglesias-Rodriguez D."/>
            <person name="Jones B."/>
            <person name="Lawson T."/>
            <person name="Leese F."/>
            <person name="Lin Y.-C."/>
            <person name="Lindquist E."/>
            <person name="Lobanov A."/>
            <person name="Lucas S."/>
            <person name="Malik S.-H.B."/>
            <person name="Marsh M.E."/>
            <person name="Mock T."/>
            <person name="Monier A."/>
            <person name="Moreau H."/>
            <person name="Mueller-Roeber B."/>
            <person name="Napier J."/>
            <person name="Ogata H."/>
            <person name="Parker M."/>
            <person name="Probert I."/>
            <person name="Quesneville H."/>
            <person name="Raines C."/>
            <person name="Rensing S."/>
            <person name="Riano-Pachon D.M."/>
            <person name="Richier S."/>
            <person name="Rokitta S."/>
            <person name="Salamov A."/>
            <person name="Sarno A.F."/>
            <person name="Schmutz J."/>
            <person name="Schroeder D."/>
            <person name="Shiraiwa Y."/>
            <person name="Soanes D.M."/>
            <person name="Valentin K."/>
            <person name="Van Der Giezen M."/>
            <person name="Van Der Peer Y."/>
            <person name="Vardi A."/>
            <person name="Verret F."/>
            <person name="Von Dassow P."/>
            <person name="Wheeler G."/>
            <person name="Williams B."/>
            <person name="Wilson W."/>
            <person name="Wolfe G."/>
            <person name="Wurch L.L."/>
            <person name="Young J."/>
            <person name="Dacks J.B."/>
            <person name="Delwiche C.F."/>
            <person name="Dyhrman S."/>
            <person name="Glockner G."/>
            <person name="John U."/>
            <person name="Richards T."/>
            <person name="Worden A.Z."/>
            <person name="Zhang X."/>
            <person name="Grigoriev I.V."/>
        </authorList>
    </citation>
    <scope>NUCLEOTIDE SEQUENCE</scope>
    <source>
        <strain evidence="2">CCMP1516</strain>
    </source>
</reference>
<evidence type="ECO:0000259" key="1">
    <source>
        <dbReference type="Pfam" id="PF02463"/>
    </source>
</evidence>
<organism evidence="2">
    <name type="scientific">Emiliania huxleyi</name>
    <name type="common">Coccolithophore</name>
    <name type="synonym">Pontosphaera huxleyi</name>
    <dbReference type="NCBI Taxonomy" id="2903"/>
    <lineage>
        <taxon>Eukaryota</taxon>
        <taxon>Haptista</taxon>
        <taxon>Haptophyta</taxon>
        <taxon>Prymnesiophyceae</taxon>
        <taxon>Isochrysidales</taxon>
        <taxon>Noelaerhabdaceae</taxon>
        <taxon>Emiliania</taxon>
    </lineage>
</organism>
<dbReference type="PANTHER" id="PTHR32182:SF0">
    <property type="entry name" value="DNA REPLICATION AND REPAIR PROTEIN RECF"/>
    <property type="match status" value="1"/>
</dbReference>
<accession>R1DH95</accession>
<evidence type="ECO:0000313" key="2">
    <source>
        <dbReference type="EMBL" id="EOD08079.1"/>
    </source>
</evidence>
<sequence>MEQVSVQHFRSFGDEVKIGLKPGLNVIVGPNGSGKSNVIDSLLFALAQDSAALKTRAWSDLAHRGRRGPPMVRLQLSSTAAASSASDGGGGGDSLTLLARIREDGARTLSVDGRVATLQQARDALSAAGLDTDASFFVRQGVAGAALSGAEVPAR</sequence>
<dbReference type="GO" id="GO:0006302">
    <property type="term" value="P:double-strand break repair"/>
    <property type="evidence" value="ECO:0007669"/>
    <property type="project" value="TreeGrafter"/>
</dbReference>
<dbReference type="InterPro" id="IPR027417">
    <property type="entry name" value="P-loop_NTPase"/>
</dbReference>